<organism evidence="2 3">
    <name type="scientific">Podarcis lilfordi</name>
    <name type="common">Lilford's wall lizard</name>
    <dbReference type="NCBI Taxonomy" id="74358"/>
    <lineage>
        <taxon>Eukaryota</taxon>
        <taxon>Metazoa</taxon>
        <taxon>Chordata</taxon>
        <taxon>Craniata</taxon>
        <taxon>Vertebrata</taxon>
        <taxon>Euteleostomi</taxon>
        <taxon>Lepidosauria</taxon>
        <taxon>Squamata</taxon>
        <taxon>Bifurcata</taxon>
        <taxon>Unidentata</taxon>
        <taxon>Episquamata</taxon>
        <taxon>Laterata</taxon>
        <taxon>Lacertibaenia</taxon>
        <taxon>Lacertidae</taxon>
        <taxon>Podarcis</taxon>
    </lineage>
</organism>
<evidence type="ECO:0000313" key="3">
    <source>
        <dbReference type="Proteomes" id="UP001178461"/>
    </source>
</evidence>
<evidence type="ECO:0000313" key="2">
    <source>
        <dbReference type="EMBL" id="CAI5767009.1"/>
    </source>
</evidence>
<dbReference type="Pfam" id="PF15830">
    <property type="entry name" value="DUF4712"/>
    <property type="match status" value="1"/>
</dbReference>
<gene>
    <name evidence="2" type="ORF">PODLI_1B041566</name>
</gene>
<evidence type="ECO:0000256" key="1">
    <source>
        <dbReference type="SAM" id="MobiDB-lite"/>
    </source>
</evidence>
<name>A0AA35JXP2_9SAUR</name>
<dbReference type="InterPro" id="IPR031670">
    <property type="entry name" value="DUF4712"/>
</dbReference>
<proteinExistence type="predicted"/>
<dbReference type="AlphaFoldDB" id="A0AA35JXP2"/>
<dbReference type="PANTHER" id="PTHR36680:SF1">
    <property type="entry name" value="HYPOTHETICAL LOC498675"/>
    <property type="match status" value="1"/>
</dbReference>
<feature type="region of interest" description="Disordered" evidence="1">
    <location>
        <begin position="137"/>
        <end position="174"/>
    </location>
</feature>
<accession>A0AA35JXP2</accession>
<keyword evidence="3" id="KW-1185">Reference proteome</keyword>
<sequence>MSEKLNRCRKELTAAIDRAVEDLLVPFPPSPDSTTDQNFDLQTAQPSSPLNADLFSEKGELTLSTVYCPQSSLPVSSTPEKENPLFRPNLIPVTTASNIPCTKREPLTSKENTWLHPPIFMADRQFFISPEDSERWRKGHLSKPDERPVKSEASISATDVPPQSLKDLANMSDNPAIWPSERMHRKTDFENELQQMSRLSSELFPLDEASALDPSAQIGFRKVLEHTLEDEAIIETLLDMEEDYKPNSSTLQQLQ</sequence>
<reference evidence="2" key="1">
    <citation type="submission" date="2022-12" db="EMBL/GenBank/DDBJ databases">
        <authorList>
            <person name="Alioto T."/>
            <person name="Alioto T."/>
            <person name="Gomez Garrido J."/>
        </authorList>
    </citation>
    <scope>NUCLEOTIDE SEQUENCE</scope>
</reference>
<dbReference type="EMBL" id="OX395127">
    <property type="protein sequence ID" value="CAI5767009.1"/>
    <property type="molecule type" value="Genomic_DNA"/>
</dbReference>
<feature type="compositionally biased region" description="Basic and acidic residues" evidence="1">
    <location>
        <begin position="137"/>
        <end position="150"/>
    </location>
</feature>
<dbReference type="PANTHER" id="PTHR36680">
    <property type="entry name" value="HYPOTHETICAL LOC498675"/>
    <property type="match status" value="1"/>
</dbReference>
<protein>
    <submittedName>
        <fullName evidence="2">Uncharacterized protein</fullName>
    </submittedName>
</protein>
<dbReference type="Proteomes" id="UP001178461">
    <property type="component" value="Chromosome 2"/>
</dbReference>